<feature type="compositionally biased region" description="Low complexity" evidence="1">
    <location>
        <begin position="8"/>
        <end position="20"/>
    </location>
</feature>
<organism evidence="2 3">
    <name type="scientific">Cryptolaemus montrouzieri</name>
    <dbReference type="NCBI Taxonomy" id="559131"/>
    <lineage>
        <taxon>Eukaryota</taxon>
        <taxon>Metazoa</taxon>
        <taxon>Ecdysozoa</taxon>
        <taxon>Arthropoda</taxon>
        <taxon>Hexapoda</taxon>
        <taxon>Insecta</taxon>
        <taxon>Pterygota</taxon>
        <taxon>Neoptera</taxon>
        <taxon>Endopterygota</taxon>
        <taxon>Coleoptera</taxon>
        <taxon>Polyphaga</taxon>
        <taxon>Cucujiformia</taxon>
        <taxon>Coccinelloidea</taxon>
        <taxon>Coccinellidae</taxon>
        <taxon>Scymninae</taxon>
        <taxon>Scymnini</taxon>
        <taxon>Cryptolaemus</taxon>
    </lineage>
</organism>
<sequence length="205" mass="22940">MNEPLVPSGSEYEPSSSFSEASEERSHLEGDILTSLCERGKPLPLTKHLSPTCGDDSFQESSTNISDMGKKDETTHNKVDTEENQQWVEQAANLHNNFEQNGGNGYSRQLIALKDIISSVHMLFDAMKPGMFLGIITATKVISGYDSMKKSYKSPSLALHMGTNLKLLCDIALKIVIEKRVLPKIKWEDRNLKKEEIKDLTKLVQ</sequence>
<evidence type="ECO:0000313" key="3">
    <source>
        <dbReference type="Proteomes" id="UP001516400"/>
    </source>
</evidence>
<name>A0ABD2NGZ6_9CUCU</name>
<dbReference type="AlphaFoldDB" id="A0ABD2NGZ6"/>
<reference evidence="2 3" key="1">
    <citation type="journal article" date="2021" name="BMC Biol.">
        <title>Horizontally acquired antibacterial genes associated with adaptive radiation of ladybird beetles.</title>
        <authorList>
            <person name="Li H.S."/>
            <person name="Tang X.F."/>
            <person name="Huang Y.H."/>
            <person name="Xu Z.Y."/>
            <person name="Chen M.L."/>
            <person name="Du X.Y."/>
            <person name="Qiu B.Y."/>
            <person name="Chen P.T."/>
            <person name="Zhang W."/>
            <person name="Slipinski A."/>
            <person name="Escalona H.E."/>
            <person name="Waterhouse R.M."/>
            <person name="Zwick A."/>
            <person name="Pang H."/>
        </authorList>
    </citation>
    <scope>NUCLEOTIDE SEQUENCE [LARGE SCALE GENOMIC DNA]</scope>
    <source>
        <strain evidence="2">SYSU2018</strain>
    </source>
</reference>
<dbReference type="EMBL" id="JABFTP020000103">
    <property type="protein sequence ID" value="KAL3277819.1"/>
    <property type="molecule type" value="Genomic_DNA"/>
</dbReference>
<comment type="caution">
    <text evidence="2">The sequence shown here is derived from an EMBL/GenBank/DDBJ whole genome shotgun (WGS) entry which is preliminary data.</text>
</comment>
<feature type="region of interest" description="Disordered" evidence="1">
    <location>
        <begin position="48"/>
        <end position="78"/>
    </location>
</feature>
<accession>A0ABD2NGZ6</accession>
<feature type="region of interest" description="Disordered" evidence="1">
    <location>
        <begin position="1"/>
        <end position="33"/>
    </location>
</feature>
<protein>
    <submittedName>
        <fullName evidence="2">Uncharacterized protein</fullName>
    </submittedName>
</protein>
<gene>
    <name evidence="2" type="ORF">HHI36_013161</name>
</gene>
<evidence type="ECO:0000313" key="2">
    <source>
        <dbReference type="EMBL" id="KAL3277819.1"/>
    </source>
</evidence>
<proteinExistence type="predicted"/>
<dbReference type="Proteomes" id="UP001516400">
    <property type="component" value="Unassembled WGS sequence"/>
</dbReference>
<keyword evidence="3" id="KW-1185">Reference proteome</keyword>
<evidence type="ECO:0000256" key="1">
    <source>
        <dbReference type="SAM" id="MobiDB-lite"/>
    </source>
</evidence>
<feature type="compositionally biased region" description="Basic and acidic residues" evidence="1">
    <location>
        <begin position="68"/>
        <end position="78"/>
    </location>
</feature>